<comment type="caution">
    <text evidence="3">The sequence shown here is derived from an EMBL/GenBank/DDBJ whole genome shotgun (WGS) entry which is preliminary data.</text>
</comment>
<proteinExistence type="predicted"/>
<dbReference type="Gene3D" id="3.40.190.10">
    <property type="entry name" value="Periplasmic binding protein-like II"/>
    <property type="match status" value="2"/>
</dbReference>
<keyword evidence="4" id="KW-1185">Reference proteome</keyword>
<feature type="domain" description="SsuA/THI5-like" evidence="2">
    <location>
        <begin position="49"/>
        <end position="255"/>
    </location>
</feature>
<evidence type="ECO:0000313" key="4">
    <source>
        <dbReference type="Proteomes" id="UP000245680"/>
    </source>
</evidence>
<sequence>MFDVIARPAAAALLALFLVLPAAAQDLPVIRAAVLKIGTVNWELSTIAENGFDTGHGFRLEVVPYADNGATRVAVEGGEADMAVADWIWVARQRAAGKDYVFVPYSRAVGGLVAPADSGAKSLKDLAGGKIGIAGGPLDKSWLILRAYAQQEYGMDLQAETEQVFGAPPLIFKTALGGDLDGAINFWHFLAKMKAAGMTEVISVEDAGMALGLDTDTPLLGYYLKESFLDAHPGLAQALYAASRDAKDLLATDPAAWDAIRPQMNAGSDAQFDQLKADWLAGTPNRGPVDIDGATRMLELMNTLGGADLVGEATSVPAGLFADVE</sequence>
<feature type="chain" id="PRO_5016167126" evidence="1">
    <location>
        <begin position="25"/>
        <end position="325"/>
    </location>
</feature>
<evidence type="ECO:0000313" key="3">
    <source>
        <dbReference type="EMBL" id="PWR04275.1"/>
    </source>
</evidence>
<dbReference type="PANTHER" id="PTHR30024">
    <property type="entry name" value="ALIPHATIC SULFONATES-BINDING PROTEIN-RELATED"/>
    <property type="match status" value="1"/>
</dbReference>
<accession>A0A2V2LFP6</accession>
<dbReference type="EMBL" id="QGKU01000006">
    <property type="protein sequence ID" value="PWR04275.1"/>
    <property type="molecule type" value="Genomic_DNA"/>
</dbReference>
<reference evidence="3 4" key="1">
    <citation type="submission" date="2018-05" db="EMBL/GenBank/DDBJ databases">
        <title>Rhodobacteraceae gen. nov., sp. nov. isolated from sea water.</title>
        <authorList>
            <person name="Ren Y."/>
        </authorList>
    </citation>
    <scope>NUCLEOTIDE SEQUENCE [LARGE SCALE GENOMIC DNA]</scope>
    <source>
        <strain evidence="3 4">TG-679</strain>
    </source>
</reference>
<dbReference type="SUPFAM" id="SSF53850">
    <property type="entry name" value="Periplasmic binding protein-like II"/>
    <property type="match status" value="1"/>
</dbReference>
<organism evidence="3 4">
    <name type="scientific">Meridianimarinicoccus roseus</name>
    <dbReference type="NCBI Taxonomy" id="2072018"/>
    <lineage>
        <taxon>Bacteria</taxon>
        <taxon>Pseudomonadati</taxon>
        <taxon>Pseudomonadota</taxon>
        <taxon>Alphaproteobacteria</taxon>
        <taxon>Rhodobacterales</taxon>
        <taxon>Paracoccaceae</taxon>
        <taxon>Meridianimarinicoccus</taxon>
    </lineage>
</organism>
<dbReference type="OrthoDB" id="5621714at2"/>
<dbReference type="AlphaFoldDB" id="A0A2V2LFP6"/>
<evidence type="ECO:0000256" key="1">
    <source>
        <dbReference type="SAM" id="SignalP"/>
    </source>
</evidence>
<dbReference type="InterPro" id="IPR015168">
    <property type="entry name" value="SsuA/THI5"/>
</dbReference>
<evidence type="ECO:0000259" key="2">
    <source>
        <dbReference type="Pfam" id="PF09084"/>
    </source>
</evidence>
<dbReference type="PANTHER" id="PTHR30024:SF48">
    <property type="entry name" value="ABC TRANSPORTER SUBSTRATE-BINDING PROTEIN"/>
    <property type="match status" value="1"/>
</dbReference>
<gene>
    <name evidence="3" type="ORF">DKT77_01925</name>
</gene>
<dbReference type="RefSeq" id="WP_109810061.1">
    <property type="nucleotide sequence ID" value="NZ_QGKU01000006.1"/>
</dbReference>
<dbReference type="Pfam" id="PF09084">
    <property type="entry name" value="NMT1"/>
    <property type="match status" value="1"/>
</dbReference>
<dbReference type="Proteomes" id="UP000245680">
    <property type="component" value="Unassembled WGS sequence"/>
</dbReference>
<feature type="signal peptide" evidence="1">
    <location>
        <begin position="1"/>
        <end position="24"/>
    </location>
</feature>
<protein>
    <submittedName>
        <fullName evidence="3">ABC transporter substrate-binding protein</fullName>
    </submittedName>
</protein>
<name>A0A2V2LFP6_9RHOB</name>
<keyword evidence="1" id="KW-0732">Signal</keyword>